<reference evidence="3" key="1">
    <citation type="submission" date="2024-02" db="UniProtKB">
        <authorList>
            <consortium name="WormBaseParasite"/>
        </authorList>
    </citation>
    <scope>IDENTIFICATION</scope>
</reference>
<keyword evidence="1" id="KW-1133">Transmembrane helix</keyword>
<proteinExistence type="predicted"/>
<dbReference type="Proteomes" id="UP000887575">
    <property type="component" value="Unassembled WGS sequence"/>
</dbReference>
<evidence type="ECO:0000256" key="1">
    <source>
        <dbReference type="SAM" id="Phobius"/>
    </source>
</evidence>
<protein>
    <submittedName>
        <fullName evidence="3">Uncharacterized protein</fullName>
    </submittedName>
</protein>
<sequence>MGYLSKRYRDFGLLPAMASICGSFTIHATLVVLFTPPEASMKPTIDVVVAVYLLKGQPSADDECAYLGIDDGWWFGGSCGGTSPYFCQLSAAANGFAVKVLRSLPPNCDTGCGGGLWMAGYEAIDTNQVYPAYVCKSSPLC</sequence>
<dbReference type="InterPro" id="IPR016187">
    <property type="entry name" value="CTDL_fold"/>
</dbReference>
<dbReference type="AlphaFoldDB" id="A0AAF3J3T7"/>
<accession>A0AAF3J3T7</accession>
<evidence type="ECO:0000313" key="3">
    <source>
        <dbReference type="WBParaSite" id="MBELARI_LOCUS14450"/>
    </source>
</evidence>
<keyword evidence="2" id="KW-1185">Reference proteome</keyword>
<feature type="transmembrane region" description="Helical" evidence="1">
    <location>
        <begin position="12"/>
        <end position="34"/>
    </location>
</feature>
<dbReference type="WBParaSite" id="MBELARI_LOCUS14450">
    <property type="protein sequence ID" value="MBELARI_LOCUS14450"/>
    <property type="gene ID" value="MBELARI_LOCUS14450"/>
</dbReference>
<dbReference type="SUPFAM" id="SSF56436">
    <property type="entry name" value="C-type lectin-like"/>
    <property type="match status" value="1"/>
</dbReference>
<organism evidence="2 3">
    <name type="scientific">Mesorhabditis belari</name>
    <dbReference type="NCBI Taxonomy" id="2138241"/>
    <lineage>
        <taxon>Eukaryota</taxon>
        <taxon>Metazoa</taxon>
        <taxon>Ecdysozoa</taxon>
        <taxon>Nematoda</taxon>
        <taxon>Chromadorea</taxon>
        <taxon>Rhabditida</taxon>
        <taxon>Rhabditina</taxon>
        <taxon>Rhabditomorpha</taxon>
        <taxon>Rhabditoidea</taxon>
        <taxon>Rhabditidae</taxon>
        <taxon>Mesorhabditinae</taxon>
        <taxon>Mesorhabditis</taxon>
    </lineage>
</organism>
<name>A0AAF3J3T7_9BILA</name>
<keyword evidence="1" id="KW-0472">Membrane</keyword>
<evidence type="ECO:0000313" key="2">
    <source>
        <dbReference type="Proteomes" id="UP000887575"/>
    </source>
</evidence>
<keyword evidence="1" id="KW-0812">Transmembrane</keyword>